<dbReference type="AlphaFoldDB" id="A0A852YWY7"/>
<keyword evidence="4" id="KW-1185">Reference proteome</keyword>
<dbReference type="PANTHER" id="PTHR37042:SF4">
    <property type="entry name" value="OUTER MEMBRANE PROTEIN RV1973"/>
    <property type="match status" value="1"/>
</dbReference>
<protein>
    <submittedName>
        <fullName evidence="3">Mce-associated membrane protein</fullName>
    </submittedName>
</protein>
<evidence type="ECO:0000256" key="1">
    <source>
        <dbReference type="ARBA" id="ARBA00004370"/>
    </source>
</evidence>
<dbReference type="GO" id="GO:0016020">
    <property type="term" value="C:membrane"/>
    <property type="evidence" value="ECO:0007669"/>
    <property type="project" value="UniProtKB-SubCell"/>
</dbReference>
<comment type="caution">
    <text evidence="3">The sequence shown here is derived from an EMBL/GenBank/DDBJ whole genome shotgun (WGS) entry which is preliminary data.</text>
</comment>
<proteinExistence type="predicted"/>
<sequence>MNTAGSTRNLSGRRWPMLAASVLLAVSVLAAGGFGVSWALAANDSSVELAATRDRVLSAGRQAVINYNSIDHRQAQQDMDQALNGTTGPLRDVLEGSRDQRIERITENKVAMRAEVLESALTELNTREGKARMIASYKITKEPADGKPSTSRWRVRAELTRTGQGWKMSRMTPTSI</sequence>
<dbReference type="RefSeq" id="WP_218862607.1">
    <property type="nucleotide sequence ID" value="NZ_JACBYW010000003.1"/>
</dbReference>
<dbReference type="EMBL" id="JACBYW010000003">
    <property type="protein sequence ID" value="NYH78598.1"/>
    <property type="molecule type" value="Genomic_DNA"/>
</dbReference>
<dbReference type="Proteomes" id="UP000548304">
    <property type="component" value="Unassembled WGS sequence"/>
</dbReference>
<keyword evidence="2" id="KW-0472">Membrane</keyword>
<organism evidence="3 4">
    <name type="scientific">Actinopolyspora biskrensis</name>
    <dbReference type="NCBI Taxonomy" id="1470178"/>
    <lineage>
        <taxon>Bacteria</taxon>
        <taxon>Bacillati</taxon>
        <taxon>Actinomycetota</taxon>
        <taxon>Actinomycetes</taxon>
        <taxon>Actinopolysporales</taxon>
        <taxon>Actinopolysporaceae</taxon>
        <taxon>Actinopolyspora</taxon>
    </lineage>
</organism>
<gene>
    <name evidence="3" type="ORF">FHR84_001923</name>
</gene>
<comment type="subcellular location">
    <subcellularLocation>
        <location evidence="1">Membrane</location>
    </subcellularLocation>
</comment>
<name>A0A852YWY7_9ACTN</name>
<evidence type="ECO:0000256" key="2">
    <source>
        <dbReference type="ARBA" id="ARBA00023136"/>
    </source>
</evidence>
<evidence type="ECO:0000313" key="4">
    <source>
        <dbReference type="Proteomes" id="UP000548304"/>
    </source>
</evidence>
<evidence type="ECO:0000313" key="3">
    <source>
        <dbReference type="EMBL" id="NYH78598.1"/>
    </source>
</evidence>
<accession>A0A852YWY7</accession>
<reference evidence="3 4" key="1">
    <citation type="submission" date="2020-07" db="EMBL/GenBank/DDBJ databases">
        <title>Genomic Encyclopedia of Type Strains, Phase III (KMG-III): the genomes of soil and plant-associated and newly described type strains.</title>
        <authorList>
            <person name="Whitman W."/>
        </authorList>
    </citation>
    <scope>NUCLEOTIDE SEQUENCE [LARGE SCALE GENOMIC DNA]</scope>
    <source>
        <strain evidence="3 4">CECT 8576</strain>
    </source>
</reference>
<dbReference type="PANTHER" id="PTHR37042">
    <property type="entry name" value="OUTER MEMBRANE PROTEIN RV1973"/>
    <property type="match status" value="1"/>
</dbReference>